<evidence type="ECO:0000313" key="1">
    <source>
        <dbReference type="EMBL" id="CAB4121329.1"/>
    </source>
</evidence>
<organism evidence="1">
    <name type="scientific">uncultured Caudovirales phage</name>
    <dbReference type="NCBI Taxonomy" id="2100421"/>
    <lineage>
        <taxon>Viruses</taxon>
        <taxon>Duplodnaviria</taxon>
        <taxon>Heunggongvirae</taxon>
        <taxon>Uroviricota</taxon>
        <taxon>Caudoviricetes</taxon>
        <taxon>Peduoviridae</taxon>
        <taxon>Maltschvirus</taxon>
        <taxon>Maltschvirus maltsch</taxon>
    </lineage>
</organism>
<dbReference type="PANTHER" id="PTHR36015:SF6">
    <property type="entry name" value="HOLLIDAY JUNCTION RESOLVASE MOC1, CHLOROPLASTIC-RELATED"/>
    <property type="match status" value="1"/>
</dbReference>
<dbReference type="GO" id="GO:0008821">
    <property type="term" value="F:crossover junction DNA endonuclease activity"/>
    <property type="evidence" value="ECO:0007669"/>
    <property type="project" value="InterPro"/>
</dbReference>
<dbReference type="PANTHER" id="PTHR36015">
    <property type="entry name" value="HOLLIDAY JUNCTION RESOLVASE MOC1, CHLOROPLASTIC-RELATED"/>
    <property type="match status" value="1"/>
</dbReference>
<accession>A0A6J5KM89</accession>
<dbReference type="EMBL" id="LR796146">
    <property type="protein sequence ID" value="CAB4121329.1"/>
    <property type="molecule type" value="Genomic_DNA"/>
</dbReference>
<gene>
    <name evidence="1" type="ORF">UFOVP12_4</name>
</gene>
<name>A0A6J5KM89_9CAUD</name>
<dbReference type="GO" id="GO:0003676">
    <property type="term" value="F:nucleic acid binding"/>
    <property type="evidence" value="ECO:0007669"/>
    <property type="project" value="InterPro"/>
</dbReference>
<dbReference type="CDD" id="cd22992">
    <property type="entry name" value="MOC1"/>
    <property type="match status" value="1"/>
</dbReference>
<dbReference type="InterPro" id="IPR012337">
    <property type="entry name" value="RNaseH-like_sf"/>
</dbReference>
<dbReference type="Gene3D" id="3.30.420.10">
    <property type="entry name" value="Ribonuclease H-like superfamily/Ribonuclease H"/>
    <property type="match status" value="1"/>
</dbReference>
<sequence length="158" mass="16838">MRILGIDPGASGALAIVDLASPGRVEIFDMPSVQIKRGTRMVNQVSAPMLAEILRDQLIESAILEKVGAMPGQGVSSMFAFGRAAGVVEGVLAGLSIPVTLVTPQEWQKHMRVVGGKDGARSRASQIFSQDVKYFLRKKDDGRADAALIASYGFTMFG</sequence>
<dbReference type="InterPro" id="IPR045290">
    <property type="entry name" value="MOC1-like"/>
</dbReference>
<dbReference type="InterPro" id="IPR036397">
    <property type="entry name" value="RNaseH_sf"/>
</dbReference>
<reference evidence="1" key="1">
    <citation type="submission" date="2020-04" db="EMBL/GenBank/DDBJ databases">
        <authorList>
            <person name="Chiriac C."/>
            <person name="Salcher M."/>
            <person name="Ghai R."/>
            <person name="Kavagutti S V."/>
        </authorList>
    </citation>
    <scope>NUCLEOTIDE SEQUENCE</scope>
</reference>
<dbReference type="SUPFAM" id="SSF53098">
    <property type="entry name" value="Ribonuclease H-like"/>
    <property type="match status" value="1"/>
</dbReference>
<protein>
    <submittedName>
        <fullName evidence="1">Uncharacterized protein</fullName>
    </submittedName>
</protein>
<proteinExistence type="predicted"/>